<keyword evidence="2" id="KW-1185">Reference proteome</keyword>
<proteinExistence type="predicted"/>
<dbReference type="Pfam" id="PF13714">
    <property type="entry name" value="PEP_mutase"/>
    <property type="match status" value="1"/>
</dbReference>
<dbReference type="PANTHER" id="PTHR42905">
    <property type="entry name" value="PHOSPHOENOLPYRUVATE CARBOXYLASE"/>
    <property type="match status" value="1"/>
</dbReference>
<name>A0ABV6LYX6_9ACTN</name>
<organism evidence="1 2">
    <name type="scientific">Phytohabitans kaempferiae</name>
    <dbReference type="NCBI Taxonomy" id="1620943"/>
    <lineage>
        <taxon>Bacteria</taxon>
        <taxon>Bacillati</taxon>
        <taxon>Actinomycetota</taxon>
        <taxon>Actinomycetes</taxon>
        <taxon>Micromonosporales</taxon>
        <taxon>Micromonosporaceae</taxon>
    </lineage>
</organism>
<accession>A0ABV6LYX6</accession>
<reference evidence="1 2" key="1">
    <citation type="submission" date="2024-09" db="EMBL/GenBank/DDBJ databases">
        <authorList>
            <person name="Sun Q."/>
            <person name="Mori K."/>
        </authorList>
    </citation>
    <scope>NUCLEOTIDE SEQUENCE [LARGE SCALE GENOMIC DNA]</scope>
    <source>
        <strain evidence="1 2">TBRC 3947</strain>
    </source>
</reference>
<dbReference type="SUPFAM" id="SSF51621">
    <property type="entry name" value="Phosphoenolpyruvate/pyruvate domain"/>
    <property type="match status" value="1"/>
</dbReference>
<dbReference type="RefSeq" id="WP_377247920.1">
    <property type="nucleotide sequence ID" value="NZ_JBHLUH010000009.1"/>
</dbReference>
<gene>
    <name evidence="1" type="ORF">ACFFIA_08185</name>
</gene>
<evidence type="ECO:0000313" key="1">
    <source>
        <dbReference type="EMBL" id="MFC0527635.1"/>
    </source>
</evidence>
<protein>
    <submittedName>
        <fullName evidence="1">Oxaloacetate decarboxylase</fullName>
    </submittedName>
</protein>
<dbReference type="Gene3D" id="3.20.20.60">
    <property type="entry name" value="Phosphoenolpyruvate-binding domains"/>
    <property type="match status" value="1"/>
</dbReference>
<dbReference type="CDD" id="cd00377">
    <property type="entry name" value="ICL_PEPM"/>
    <property type="match status" value="1"/>
</dbReference>
<dbReference type="InterPro" id="IPR040442">
    <property type="entry name" value="Pyrv_kinase-like_dom_sf"/>
</dbReference>
<dbReference type="InterPro" id="IPR039556">
    <property type="entry name" value="ICL/PEPM"/>
</dbReference>
<dbReference type="PANTHER" id="PTHR42905:SF5">
    <property type="entry name" value="CARBOXYVINYL-CARBOXYPHOSPHONATE PHOSPHORYLMUTASE, CHLOROPLASTIC"/>
    <property type="match status" value="1"/>
</dbReference>
<dbReference type="EMBL" id="JBHLUH010000009">
    <property type="protein sequence ID" value="MFC0527635.1"/>
    <property type="molecule type" value="Genomic_DNA"/>
</dbReference>
<evidence type="ECO:0000313" key="2">
    <source>
        <dbReference type="Proteomes" id="UP001589867"/>
    </source>
</evidence>
<dbReference type="Proteomes" id="UP001589867">
    <property type="component" value="Unassembled WGS sequence"/>
</dbReference>
<dbReference type="InterPro" id="IPR015813">
    <property type="entry name" value="Pyrv/PenolPyrv_kinase-like_dom"/>
</dbReference>
<comment type="caution">
    <text evidence="1">The sequence shown here is derived from an EMBL/GenBank/DDBJ whole genome shotgun (WGS) entry which is preliminary data.</text>
</comment>
<sequence>MNGTAPARPTATAKRRALRELLARDEVTVMPGGFGPLYARMAQEAGFESFFVAGSQLAAFLYGYPDVGVLGLRDVVDHVRHVASATDIPIMVDGDTGYGNAVNVTFAVRELVRSGVAAVQIEDQEAPKKSGTVSGRRLISRDEAVGKYRAAVLARDELDPEFVVCARCDAIGAEGGTFADAVDRCVAYVEEGGADFVWLNTVQSREQLAEACARIPAPVLAIWGGPDPAPTLAEYARLGVRIVLHPVVAARAGAQAAWELLHELRRDGPPALDRWRERIAAGPWGPVPDKALLGTDRLRDLEELVLPAALRRDYETTFGHRTMEGQS</sequence>